<evidence type="ECO:0000256" key="4">
    <source>
        <dbReference type="ARBA" id="ARBA00023136"/>
    </source>
</evidence>
<keyword evidence="4 6" id="KW-0472">Membrane</keyword>
<comment type="subcellular location">
    <subcellularLocation>
        <location evidence="6">Endoplasmic reticulum membrane</location>
        <topology evidence="6">Multi-pass membrane protein</topology>
    </subcellularLocation>
    <subcellularLocation>
        <location evidence="6">Endoplasmic reticulum-Golgi intermediate compartment membrane</location>
        <topology evidence="6">Multi-pass membrane protein</topology>
    </subcellularLocation>
    <subcellularLocation>
        <location evidence="6">Cytoplasmic vesicle</location>
        <location evidence="6">COPII-coated vesicle membrane</location>
        <topology evidence="6">Multi-pass membrane protein</topology>
    </subcellularLocation>
</comment>
<evidence type="ECO:0000256" key="6">
    <source>
        <dbReference type="HAMAP-Rule" id="MF_03058"/>
    </source>
</evidence>
<dbReference type="Pfam" id="PF09446">
    <property type="entry name" value="VMA21"/>
    <property type="match status" value="1"/>
</dbReference>
<feature type="transmembrane region" description="Helical" evidence="6">
    <location>
        <begin position="49"/>
        <end position="72"/>
    </location>
</feature>
<comment type="similarity">
    <text evidence="6">Belongs to the VMA21 family.</text>
</comment>
<evidence type="ECO:0000256" key="1">
    <source>
        <dbReference type="ARBA" id="ARBA00022692"/>
    </source>
</evidence>
<keyword evidence="8" id="KW-1185">Reference proteome</keyword>
<dbReference type="AlphaFoldDB" id="A0AAN9G7S8"/>
<keyword evidence="2 6" id="KW-0256">Endoplasmic reticulum</keyword>
<evidence type="ECO:0000256" key="3">
    <source>
        <dbReference type="ARBA" id="ARBA00022989"/>
    </source>
</evidence>
<organism evidence="7 8">
    <name type="scientific">Littorina saxatilis</name>
    <dbReference type="NCBI Taxonomy" id="31220"/>
    <lineage>
        <taxon>Eukaryota</taxon>
        <taxon>Metazoa</taxon>
        <taxon>Spiralia</taxon>
        <taxon>Lophotrochozoa</taxon>
        <taxon>Mollusca</taxon>
        <taxon>Gastropoda</taxon>
        <taxon>Caenogastropoda</taxon>
        <taxon>Littorinimorpha</taxon>
        <taxon>Littorinoidea</taxon>
        <taxon>Littorinidae</taxon>
        <taxon>Littorina</taxon>
    </lineage>
</organism>
<dbReference type="EMBL" id="JBAMIC010000013">
    <property type="protein sequence ID" value="KAK7098102.1"/>
    <property type="molecule type" value="Genomic_DNA"/>
</dbReference>
<comment type="caution">
    <text evidence="7">The sequence shown here is derived from an EMBL/GenBank/DDBJ whole genome shotgun (WGS) entry which is preliminary data.</text>
</comment>
<feature type="transmembrane region" description="Helical" evidence="6">
    <location>
        <begin position="15"/>
        <end position="37"/>
    </location>
</feature>
<evidence type="ECO:0000256" key="2">
    <source>
        <dbReference type="ARBA" id="ARBA00022824"/>
    </source>
</evidence>
<dbReference type="GO" id="GO:0005789">
    <property type="term" value="C:endoplasmic reticulum membrane"/>
    <property type="evidence" value="ECO:0007669"/>
    <property type="project" value="UniProtKB-SubCell"/>
</dbReference>
<dbReference type="PANTHER" id="PTHR31792:SF3">
    <property type="entry name" value="VACUOLAR ATPASE ASSEMBLY INTEGRAL MEMBRANE PROTEIN VMA21"/>
    <property type="match status" value="1"/>
</dbReference>
<dbReference type="InterPro" id="IPR019013">
    <property type="entry name" value="Vma21"/>
</dbReference>
<name>A0AAN9G7S8_9CAEN</name>
<evidence type="ECO:0000313" key="8">
    <source>
        <dbReference type="Proteomes" id="UP001374579"/>
    </source>
</evidence>
<dbReference type="GO" id="GO:0070072">
    <property type="term" value="P:vacuolar proton-transporting V-type ATPase complex assembly"/>
    <property type="evidence" value="ECO:0007669"/>
    <property type="project" value="UniProtKB-UniRule"/>
</dbReference>
<proteinExistence type="inferred from homology"/>
<keyword evidence="3 6" id="KW-1133">Transmembrane helix</keyword>
<evidence type="ECO:0000256" key="5">
    <source>
        <dbReference type="ARBA" id="ARBA00023329"/>
    </source>
</evidence>
<dbReference type="GO" id="GO:0012507">
    <property type="term" value="C:ER to Golgi transport vesicle membrane"/>
    <property type="evidence" value="ECO:0007669"/>
    <property type="project" value="UniProtKB-SubCell"/>
</dbReference>
<comment type="function">
    <text evidence="6">Required for the assembly of the V0 complex of the vacuolar ATPase (V-ATPase) in the endoplasmic reticulum.</text>
</comment>
<dbReference type="PANTHER" id="PTHR31792">
    <property type="entry name" value="VACUOLAR ATPASE ASSEMBLY INTEGRAL MEMBRANE PROTEIN VMA21"/>
    <property type="match status" value="1"/>
</dbReference>
<protein>
    <recommendedName>
        <fullName evidence="6">Vacuolar ATPase assembly integral membrane protein VMA21 homolog</fullName>
    </recommendedName>
</protein>
<sequence>MAGDQGSRAAMKKMLIFTVMMVILPIFSYFFSKAVVFEGFMGMTGSSSYFYAAITAIVIVHVILAMFIYVAFTEDDTPQPQFKKQD</sequence>
<accession>A0AAN9G7S8</accession>
<dbReference type="Proteomes" id="UP001374579">
    <property type="component" value="Unassembled WGS sequence"/>
</dbReference>
<keyword evidence="5 6" id="KW-0968">Cytoplasmic vesicle</keyword>
<dbReference type="HAMAP" id="MF_03058">
    <property type="entry name" value="VMA21"/>
    <property type="match status" value="1"/>
</dbReference>
<dbReference type="GO" id="GO:0033116">
    <property type="term" value="C:endoplasmic reticulum-Golgi intermediate compartment membrane"/>
    <property type="evidence" value="ECO:0007669"/>
    <property type="project" value="UniProtKB-SubCell"/>
</dbReference>
<gene>
    <name evidence="7" type="ORF">V1264_004976</name>
</gene>
<reference evidence="7 8" key="1">
    <citation type="submission" date="2024-02" db="EMBL/GenBank/DDBJ databases">
        <title>Chromosome-scale genome assembly of the rough periwinkle Littorina saxatilis.</title>
        <authorList>
            <person name="De Jode A."/>
            <person name="Faria R."/>
            <person name="Formenti G."/>
            <person name="Sims Y."/>
            <person name="Smith T.P."/>
            <person name="Tracey A."/>
            <person name="Wood J.M.D."/>
            <person name="Zagrodzka Z.B."/>
            <person name="Johannesson K."/>
            <person name="Butlin R.K."/>
            <person name="Leder E.H."/>
        </authorList>
    </citation>
    <scope>NUCLEOTIDE SEQUENCE [LARGE SCALE GENOMIC DNA]</scope>
    <source>
        <strain evidence="7">Snail1</strain>
        <tissue evidence="7">Muscle</tissue>
    </source>
</reference>
<keyword evidence="1 6" id="KW-0812">Transmembrane</keyword>
<evidence type="ECO:0000313" key="7">
    <source>
        <dbReference type="EMBL" id="KAK7098102.1"/>
    </source>
</evidence>